<comment type="caution">
    <text evidence="1">The sequence shown here is derived from an EMBL/GenBank/DDBJ whole genome shotgun (WGS) entry which is preliminary data.</text>
</comment>
<dbReference type="EMBL" id="MLJW01000905">
    <property type="protein sequence ID" value="OIQ81587.1"/>
    <property type="molecule type" value="Genomic_DNA"/>
</dbReference>
<proteinExistence type="predicted"/>
<name>A0A1J5QVS9_9ZZZZ</name>
<dbReference type="AlphaFoldDB" id="A0A1J5QVS9"/>
<accession>A0A1J5QVS9</accession>
<organism evidence="1">
    <name type="scientific">mine drainage metagenome</name>
    <dbReference type="NCBI Taxonomy" id="410659"/>
    <lineage>
        <taxon>unclassified sequences</taxon>
        <taxon>metagenomes</taxon>
        <taxon>ecological metagenomes</taxon>
    </lineage>
</organism>
<protein>
    <submittedName>
        <fullName evidence="1">Uncharacterized protein</fullName>
    </submittedName>
</protein>
<evidence type="ECO:0000313" key="1">
    <source>
        <dbReference type="EMBL" id="OIQ81587.1"/>
    </source>
</evidence>
<reference evidence="1" key="1">
    <citation type="submission" date="2016-10" db="EMBL/GenBank/DDBJ databases">
        <title>Sequence of Gallionella enrichment culture.</title>
        <authorList>
            <person name="Poehlein A."/>
            <person name="Muehling M."/>
            <person name="Daniel R."/>
        </authorList>
    </citation>
    <scope>NUCLEOTIDE SEQUENCE</scope>
</reference>
<sequence length="69" mass="7735">MDNDKVDSKVSARFRVASYRATHRRIDYAPSPDALKLIEDIRARQPGWSYQEAIDALLRMAGKAITGNG</sequence>
<gene>
    <name evidence="1" type="ORF">GALL_366400</name>
</gene>